<accession>A0A834NKS3</accession>
<name>A0A834NKS3_VESPE</name>
<protein>
    <submittedName>
        <fullName evidence="1">Uncharacterized protein</fullName>
    </submittedName>
</protein>
<keyword evidence="2" id="KW-1185">Reference proteome</keyword>
<reference evidence="1" key="1">
    <citation type="journal article" date="2020" name="G3 (Bethesda)">
        <title>High-Quality Assemblies for Three Invasive Social Wasps from the &lt;i&gt;Vespula&lt;/i&gt; Genus.</title>
        <authorList>
            <person name="Harrop T.W.R."/>
            <person name="Guhlin J."/>
            <person name="McLaughlin G.M."/>
            <person name="Permina E."/>
            <person name="Stockwell P."/>
            <person name="Gilligan J."/>
            <person name="Le Lec M.F."/>
            <person name="Gruber M.A.M."/>
            <person name="Quinn O."/>
            <person name="Lovegrove M."/>
            <person name="Duncan E.J."/>
            <person name="Remnant E.J."/>
            <person name="Van Eeckhoven J."/>
            <person name="Graham B."/>
            <person name="Knapp R.A."/>
            <person name="Langford K.W."/>
            <person name="Kronenberg Z."/>
            <person name="Press M.O."/>
            <person name="Eacker S.M."/>
            <person name="Wilson-Rankin E.E."/>
            <person name="Purcell J."/>
            <person name="Lester P.J."/>
            <person name="Dearden P.K."/>
        </authorList>
    </citation>
    <scope>NUCLEOTIDE SEQUENCE</scope>
    <source>
        <strain evidence="1">Volc-1</strain>
    </source>
</reference>
<evidence type="ECO:0000313" key="1">
    <source>
        <dbReference type="EMBL" id="KAF7411093.1"/>
    </source>
</evidence>
<sequence length="149" mass="17729">MQCYDGDENDLPNELLYESYLGWLDPDPKMHLAFNLENYFVHWPNHEKDTYINKLTTAGKNKGYDMYKFTFPMAWPKYKVVFQVKIIALHVEAMHEIRIDVLPTKQFHHHHRKPTKTRDHPRQLTNCEKLTIIFVTINNDNIVANKSKS</sequence>
<gene>
    <name evidence="1" type="ORF">H0235_013700</name>
</gene>
<proteinExistence type="predicted"/>
<comment type="caution">
    <text evidence="1">The sequence shown here is derived from an EMBL/GenBank/DDBJ whole genome shotgun (WGS) entry which is preliminary data.</text>
</comment>
<organism evidence="1 2">
    <name type="scientific">Vespula pensylvanica</name>
    <name type="common">Western yellow jacket</name>
    <name type="synonym">Wasp</name>
    <dbReference type="NCBI Taxonomy" id="30213"/>
    <lineage>
        <taxon>Eukaryota</taxon>
        <taxon>Metazoa</taxon>
        <taxon>Ecdysozoa</taxon>
        <taxon>Arthropoda</taxon>
        <taxon>Hexapoda</taxon>
        <taxon>Insecta</taxon>
        <taxon>Pterygota</taxon>
        <taxon>Neoptera</taxon>
        <taxon>Endopterygota</taxon>
        <taxon>Hymenoptera</taxon>
        <taxon>Apocrita</taxon>
        <taxon>Aculeata</taxon>
        <taxon>Vespoidea</taxon>
        <taxon>Vespidae</taxon>
        <taxon>Vespinae</taxon>
        <taxon>Vespula</taxon>
    </lineage>
</organism>
<dbReference type="Proteomes" id="UP000600918">
    <property type="component" value="Unassembled WGS sequence"/>
</dbReference>
<dbReference type="EMBL" id="JACSDY010000013">
    <property type="protein sequence ID" value="KAF7411093.1"/>
    <property type="molecule type" value="Genomic_DNA"/>
</dbReference>
<dbReference type="AlphaFoldDB" id="A0A834NKS3"/>
<evidence type="ECO:0000313" key="2">
    <source>
        <dbReference type="Proteomes" id="UP000600918"/>
    </source>
</evidence>